<sequence>MTALNRRTLLRAAALTGAAAATGLAGGLAAAPASAAEAGNGPWLVSVGWGVLQIDPGRTTPRSLLPDGDHAKASPDGRYVAWVNTAWSGDGTLLPYVAVHDRVTGRKRTLLADPPGVLYGAPTWSPDGREIALVTGSQQDRLIAVDVATGGTRVLVQGHAMSSPDWSRDGSMIVMHWRSRSEGPQLRVLELATGTVRRLYAPQAGERVSGPVFTPDSERVVFCTTRWYPDLATLNQSLASVRIGGAGLKKLTDEPRFYLSPVFSPDGRYCAALSIPPENEYPDGGNIIVSTSGFGAQWWVPGDEYDDSTRLDWARPVATTGASA</sequence>
<organism evidence="3 4">
    <name type="scientific">Micromonospora robiginosa</name>
    <dbReference type="NCBI Taxonomy" id="2749844"/>
    <lineage>
        <taxon>Bacteria</taxon>
        <taxon>Bacillati</taxon>
        <taxon>Actinomycetota</taxon>
        <taxon>Actinomycetes</taxon>
        <taxon>Micromonosporales</taxon>
        <taxon>Micromonosporaceae</taxon>
        <taxon>Micromonospora</taxon>
    </lineage>
</organism>
<dbReference type="PANTHER" id="PTHR36842">
    <property type="entry name" value="PROTEIN TOLB HOMOLOG"/>
    <property type="match status" value="1"/>
</dbReference>
<dbReference type="AlphaFoldDB" id="A0A7L6B2C8"/>
<dbReference type="PROSITE" id="PS51318">
    <property type="entry name" value="TAT"/>
    <property type="match status" value="1"/>
</dbReference>
<gene>
    <name evidence="3" type="ORF">H1D33_22510</name>
</gene>
<accession>A0A7L6B2C8</accession>
<comment type="similarity">
    <text evidence="1">Belongs to the TolB family.</text>
</comment>
<evidence type="ECO:0000256" key="1">
    <source>
        <dbReference type="ARBA" id="ARBA00009820"/>
    </source>
</evidence>
<evidence type="ECO:0000256" key="2">
    <source>
        <dbReference type="SAM" id="SignalP"/>
    </source>
</evidence>
<dbReference type="Proteomes" id="UP000510844">
    <property type="component" value="Chromosome"/>
</dbReference>
<dbReference type="InterPro" id="IPR006311">
    <property type="entry name" value="TAT_signal"/>
</dbReference>
<feature type="signal peptide" evidence="2">
    <location>
        <begin position="1"/>
        <end position="35"/>
    </location>
</feature>
<reference evidence="3 4" key="2">
    <citation type="journal article" date="2021" name="Mar. Drugs">
        <title>A New Micromonospora Strain with Antibiotic Activity Isolated from the Microbiome of a Mid-Atlantic Deep-Sea Sponge.</title>
        <authorList>
            <person name="Back C.R."/>
            <person name="Stennett H.L."/>
            <person name="Williams S.E."/>
            <person name="Wang L."/>
            <person name="Ojeda Gomez J."/>
            <person name="Abdulle O.M."/>
            <person name="Duffy T."/>
            <person name="Neal C."/>
            <person name="Mantell J."/>
            <person name="Jepson M.A."/>
            <person name="Hendry K.R."/>
            <person name="Powell D."/>
            <person name="Stach J.E.M."/>
            <person name="Essex-Lopresti A.E."/>
            <person name="Willis C.L."/>
            <person name="Curnow P."/>
            <person name="Race P.R."/>
        </authorList>
    </citation>
    <scope>NUCLEOTIDE SEQUENCE [LARGE SCALE GENOMIC DNA]</scope>
    <source>
        <strain evidence="3 4">28ISP2-46</strain>
    </source>
</reference>
<reference evidence="4" key="1">
    <citation type="submission" date="2020-07" db="EMBL/GenBank/DDBJ databases">
        <title>A new Micromonospora strain with potent antibiotic activity isolated from the microbiome of a mid-Atlantic deep-sea sponge.</title>
        <authorList>
            <person name="Back C.R."/>
            <person name="Stennett H.L."/>
            <person name="Williams S.E."/>
            <person name="Wang L."/>
            <person name="Ojeda Gomez J."/>
            <person name="Abdulle O.M."/>
            <person name="Duffy T."/>
            <person name="Hendry K.R."/>
            <person name="Powell D."/>
            <person name="Stach J.E."/>
            <person name="Essex-Lopresti A.E."/>
            <person name="Willis C.L."/>
            <person name="Curnow P."/>
            <person name="Race P.R."/>
        </authorList>
    </citation>
    <scope>NUCLEOTIDE SEQUENCE [LARGE SCALE GENOMIC DNA]</scope>
    <source>
        <strain evidence="4">28ISP2-46</strain>
    </source>
</reference>
<proteinExistence type="inferred from homology"/>
<dbReference type="SUPFAM" id="SSF69304">
    <property type="entry name" value="Tricorn protease N-terminal domain"/>
    <property type="match status" value="1"/>
</dbReference>
<dbReference type="KEGG" id="mfeu:H1D33_22510"/>
<keyword evidence="4" id="KW-1185">Reference proteome</keyword>
<dbReference type="RefSeq" id="WP_181568607.1">
    <property type="nucleotide sequence ID" value="NZ_CP059322.2"/>
</dbReference>
<keyword evidence="2" id="KW-0732">Signal</keyword>
<dbReference type="PANTHER" id="PTHR36842:SF1">
    <property type="entry name" value="PROTEIN TOLB"/>
    <property type="match status" value="1"/>
</dbReference>
<evidence type="ECO:0000313" key="4">
    <source>
        <dbReference type="Proteomes" id="UP000510844"/>
    </source>
</evidence>
<dbReference type="InterPro" id="IPR011659">
    <property type="entry name" value="WD40"/>
</dbReference>
<evidence type="ECO:0000313" key="3">
    <source>
        <dbReference type="EMBL" id="QLQ36087.1"/>
    </source>
</evidence>
<feature type="chain" id="PRO_5029712964" evidence="2">
    <location>
        <begin position="36"/>
        <end position="324"/>
    </location>
</feature>
<dbReference type="InterPro" id="IPR011042">
    <property type="entry name" value="6-blade_b-propeller_TolB-like"/>
</dbReference>
<protein>
    <submittedName>
        <fullName evidence="3">PD40 domain-containing protein</fullName>
    </submittedName>
</protein>
<name>A0A7L6B2C8_9ACTN</name>
<dbReference type="EMBL" id="CP059322">
    <property type="protein sequence ID" value="QLQ36087.1"/>
    <property type="molecule type" value="Genomic_DNA"/>
</dbReference>
<dbReference type="Pfam" id="PF07676">
    <property type="entry name" value="PD40"/>
    <property type="match status" value="2"/>
</dbReference>
<dbReference type="Gene3D" id="2.120.10.30">
    <property type="entry name" value="TolB, C-terminal domain"/>
    <property type="match status" value="1"/>
</dbReference>